<reference evidence="3" key="1">
    <citation type="journal article" date="2014" name="BMC Genomics">
        <title>Characterizing the developmental transcriptome of the oriental fruit fly, Bactrocera dorsalis (Diptera: Tephritidae) through comparative genomic analysis with Drosophila melanogaster utilizing modENCODE datasets.</title>
        <authorList>
            <person name="Geib S.M."/>
            <person name="Calla B."/>
            <person name="Hall B."/>
            <person name="Hou S."/>
            <person name="Manoukis N.C."/>
        </authorList>
    </citation>
    <scope>NUCLEOTIDE SEQUENCE</scope>
    <source>
        <strain evidence="3">Punador</strain>
    </source>
</reference>
<dbReference type="OrthoDB" id="7686329at2759"/>
<dbReference type="EMBL" id="GAKP01010357">
    <property type="protein sequence ID" value="JAC48595.1"/>
    <property type="molecule type" value="Transcribed_RNA"/>
</dbReference>
<proteinExistence type="predicted"/>
<keyword evidence="2" id="KW-0732">Signal</keyword>
<feature type="region of interest" description="Disordered" evidence="1">
    <location>
        <begin position="46"/>
        <end position="81"/>
    </location>
</feature>
<sequence length="532" mass="57017">MRSALLIFVIVVSSAAGHRYGNLPTSASYALPASVTSAAAASRASSVATTTATSPSSIKETPTPTATIESAGGVESAAAGESGAVTTTQAAPTTVTIPAVPAASSTAKNEEAVSETLTELPIASPPTSLLPPDSDVDSPQRRVVTYDQRQDGQYNIRADLENFMIVLIPPSPSEGIDLLDLLSSVRRSSLRSKSKRKHFANSVGSTKYRHPLKSSATFPSSLQYVGRQQAPHSLEGSRGYLTAPQFAQSPFDAFLGAHGSPSSVFSTLSASSNRLSDFIEGRTTSRFDIAANEENASADLQPDRPVDVLPPPYPLAYQHLIKPYHLEAEPTVIQALPPPELNSAPARISGNYLDSYNQLLAPGLAAGNNAVAGDVATISSTTTTAAAKPTENSYYRISRAIRGDSFLDSNRVSSPNSIHQNSADLQPLYRADHSLGATYLYPPIDTPRLYFHPESNGKSFEAPHDAIDRSQILDDVEDNARVGELYVPPRELKDDIEWEQFFDTMVKEANDSLCMPGQRRDSYGICRQVEGY</sequence>
<evidence type="ECO:0000256" key="2">
    <source>
        <dbReference type="SAM" id="SignalP"/>
    </source>
</evidence>
<feature type="compositionally biased region" description="Low complexity" evidence="1">
    <location>
        <begin position="46"/>
        <end position="57"/>
    </location>
</feature>
<feature type="compositionally biased region" description="Low complexity" evidence="1">
    <location>
        <begin position="69"/>
        <end position="81"/>
    </location>
</feature>
<organism evidence="3">
    <name type="scientific">Bactrocera dorsalis</name>
    <name type="common">Oriental fruit fly</name>
    <name type="synonym">Dacus dorsalis</name>
    <dbReference type="NCBI Taxonomy" id="27457"/>
    <lineage>
        <taxon>Eukaryota</taxon>
        <taxon>Metazoa</taxon>
        <taxon>Ecdysozoa</taxon>
        <taxon>Arthropoda</taxon>
        <taxon>Hexapoda</taxon>
        <taxon>Insecta</taxon>
        <taxon>Pterygota</taxon>
        <taxon>Neoptera</taxon>
        <taxon>Endopterygota</taxon>
        <taxon>Diptera</taxon>
        <taxon>Brachycera</taxon>
        <taxon>Muscomorpha</taxon>
        <taxon>Tephritoidea</taxon>
        <taxon>Tephritidae</taxon>
        <taxon>Bactrocera</taxon>
        <taxon>Bactrocera</taxon>
    </lineage>
</organism>
<feature type="signal peptide" evidence="2">
    <location>
        <begin position="1"/>
        <end position="17"/>
    </location>
</feature>
<name>A0A034W386_BACDO</name>
<evidence type="ECO:0000256" key="1">
    <source>
        <dbReference type="SAM" id="MobiDB-lite"/>
    </source>
</evidence>
<dbReference type="AlphaFoldDB" id="A0A034W386"/>
<evidence type="ECO:0000313" key="3">
    <source>
        <dbReference type="EMBL" id="JAC48595.1"/>
    </source>
</evidence>
<protein>
    <submittedName>
        <fullName evidence="3">Uncharacterized protein</fullName>
    </submittedName>
</protein>
<feature type="compositionally biased region" description="Polar residues" evidence="1">
    <location>
        <begin position="58"/>
        <end position="68"/>
    </location>
</feature>
<accession>A0A034W386</accession>
<feature type="chain" id="PRO_5001557495" evidence="2">
    <location>
        <begin position="18"/>
        <end position="532"/>
    </location>
</feature>